<keyword evidence="3" id="KW-1185">Reference proteome</keyword>
<dbReference type="RefSeq" id="WP_343042465.1">
    <property type="nucleotide sequence ID" value="NZ_WOCA01000030.1"/>
</dbReference>
<dbReference type="CDD" id="cd04301">
    <property type="entry name" value="NAT_SF"/>
    <property type="match status" value="1"/>
</dbReference>
<dbReference type="PANTHER" id="PTHR43792:SF9">
    <property type="entry name" value="RIBOSOMAL-PROTEIN-ALANINE ACETYLTRANSFERASE"/>
    <property type="match status" value="1"/>
</dbReference>
<dbReference type="EMBL" id="WOCA01000030">
    <property type="protein sequence ID" value="MUK90760.1"/>
    <property type="molecule type" value="Genomic_DNA"/>
</dbReference>
<comment type="caution">
    <text evidence="2">The sequence shown here is derived from an EMBL/GenBank/DDBJ whole genome shotgun (WGS) entry which is preliminary data.</text>
</comment>
<dbReference type="InterPro" id="IPR000182">
    <property type="entry name" value="GNAT_dom"/>
</dbReference>
<keyword evidence="2" id="KW-0808">Transferase</keyword>
<dbReference type="Gene3D" id="3.40.630.30">
    <property type="match status" value="1"/>
</dbReference>
<organism evidence="2 3">
    <name type="scientific">Ornithinibacillus caprae</name>
    <dbReference type="NCBI Taxonomy" id="2678566"/>
    <lineage>
        <taxon>Bacteria</taxon>
        <taxon>Bacillati</taxon>
        <taxon>Bacillota</taxon>
        <taxon>Bacilli</taxon>
        <taxon>Bacillales</taxon>
        <taxon>Bacillaceae</taxon>
        <taxon>Ornithinibacillus</taxon>
    </lineage>
</organism>
<proteinExistence type="predicted"/>
<evidence type="ECO:0000313" key="3">
    <source>
        <dbReference type="Proteomes" id="UP000469125"/>
    </source>
</evidence>
<dbReference type="GO" id="GO:0005737">
    <property type="term" value="C:cytoplasm"/>
    <property type="evidence" value="ECO:0007669"/>
    <property type="project" value="TreeGrafter"/>
</dbReference>
<sequence>MRDTFPILKTERLVLRKIEESDAHSIMEYLSDEEVVQYYGLEPFETIQDALSEIAWYQKIWNEKTGVRWGITRRGENQVIGSCGFLNIAAQHFRAEIGYELHRHYWGQGIATEAIEAILRFGFEQLKFQRIQALIEPPNIPSQKLLEKQGFTQEGLLRNYEYTSGNFDDLYMYSLLKKEFIYMKK</sequence>
<evidence type="ECO:0000259" key="1">
    <source>
        <dbReference type="PROSITE" id="PS51186"/>
    </source>
</evidence>
<dbReference type="InterPro" id="IPR051531">
    <property type="entry name" value="N-acetyltransferase"/>
</dbReference>
<dbReference type="AlphaFoldDB" id="A0A6N8FM98"/>
<feature type="domain" description="N-acetyltransferase" evidence="1">
    <location>
        <begin position="13"/>
        <end position="177"/>
    </location>
</feature>
<dbReference type="PANTHER" id="PTHR43792">
    <property type="entry name" value="GNAT FAMILY, PUTATIVE (AFU_ORTHOLOGUE AFUA_3G00765)-RELATED-RELATED"/>
    <property type="match status" value="1"/>
</dbReference>
<dbReference type="PROSITE" id="PS51186">
    <property type="entry name" value="GNAT"/>
    <property type="match status" value="1"/>
</dbReference>
<dbReference type="SUPFAM" id="SSF55729">
    <property type="entry name" value="Acyl-CoA N-acyltransferases (Nat)"/>
    <property type="match status" value="1"/>
</dbReference>
<dbReference type="Pfam" id="PF13302">
    <property type="entry name" value="Acetyltransf_3"/>
    <property type="match status" value="1"/>
</dbReference>
<protein>
    <submittedName>
        <fullName evidence="2">GNAT family N-acetyltransferase</fullName>
    </submittedName>
</protein>
<name>A0A6N8FM98_9BACI</name>
<evidence type="ECO:0000313" key="2">
    <source>
        <dbReference type="EMBL" id="MUK90760.1"/>
    </source>
</evidence>
<dbReference type="Proteomes" id="UP000469125">
    <property type="component" value="Unassembled WGS sequence"/>
</dbReference>
<gene>
    <name evidence="2" type="ORF">GMD78_20600</name>
</gene>
<reference evidence="2 3" key="1">
    <citation type="submission" date="2019-11" db="EMBL/GenBank/DDBJ databases">
        <authorList>
            <person name="Li X."/>
        </authorList>
    </citation>
    <scope>NUCLEOTIDE SEQUENCE [LARGE SCALE GENOMIC DNA]</scope>
    <source>
        <strain evidence="2 3">L9</strain>
    </source>
</reference>
<accession>A0A6N8FM98</accession>
<dbReference type="GO" id="GO:0008999">
    <property type="term" value="F:protein-N-terminal-alanine acetyltransferase activity"/>
    <property type="evidence" value="ECO:0007669"/>
    <property type="project" value="TreeGrafter"/>
</dbReference>
<dbReference type="InterPro" id="IPR016181">
    <property type="entry name" value="Acyl_CoA_acyltransferase"/>
</dbReference>